<sequence length="642" mass="70118">MDRNRFRARRLPARRALALTAALAAGAGAGVSSTAAAAPVPAAVAPPGARAAAACLTGDFARFAVVRAGAVRLLHARGDAAGARTARALAPEVGTKIYPRFLRLLGRRPPSDARERCFHGPDGALDVYVTEADRVGPMRVPARAAAFVHPYDPERNCAPGEPVFAVVRPGVRPAVLAHEIFHAFQAAFRTKERCINYSEWSEASATWAGDWIYPRDDVEHDHRGALEQPELPVHFWGYATWVFPRYLTEKFGTGVIRRIEQAKARWGDSVHIDKAIPGGLRARFPEFGLYAWNSDPLPRGLGPSFRAWDRIDHAPRARTTALKLAGARRASAPVPVRSLRILSREYRRITIPDAAVRRVTFVNPAAATPNFHVRALVRRGDGTWRAENWDGRATVEFCREDPAEDVREIVLEYANSTLDNKRRVTAATRFDVEDSCALRYRVLAVRIATSTTASASDTLCGTQAGSIQFDGVGGPLPFDGRSVLAPVRGSVEGEIEGRAPATWHGHHVEGCRSEDSGRVRCVLDLPDRKVGGDGLWPVSFAVSGGWNDPEWELRWALPDPAVGYVDASDDACNVYVWGGFMNGENVRREARATFLRTDPVTLTFTGSGRPGFVVNNPDATIGYTWSLSLTFQRVDGNGQPLA</sequence>
<name>A0ABU4HHE8_9ACTN</name>
<keyword evidence="1" id="KW-0732">Signal</keyword>
<feature type="signal peptide" evidence="1">
    <location>
        <begin position="1"/>
        <end position="37"/>
    </location>
</feature>
<gene>
    <name evidence="2" type="ORF">R7226_00190</name>
</gene>
<reference evidence="2 3" key="2">
    <citation type="submission" date="2023-10" db="EMBL/GenBank/DDBJ databases">
        <authorList>
            <person name="Han X.F."/>
        </authorList>
    </citation>
    <scope>NUCLEOTIDE SEQUENCE [LARGE SCALE GENOMIC DNA]</scope>
    <source>
        <strain evidence="2 3">KCTC 39840</strain>
    </source>
</reference>
<protein>
    <submittedName>
        <fullName evidence="2">Uncharacterized protein</fullName>
    </submittedName>
</protein>
<evidence type="ECO:0000313" key="3">
    <source>
        <dbReference type="Proteomes" id="UP001284601"/>
    </source>
</evidence>
<reference evidence="3" key="1">
    <citation type="submission" date="2023-07" db="EMBL/GenBank/DDBJ databases">
        <title>Conexibacter stalactiti sp. nov., isolated from stalactites in a lava cave and emended description of the genus Conexibacter.</title>
        <authorList>
            <person name="Lee S.D."/>
        </authorList>
    </citation>
    <scope>NUCLEOTIDE SEQUENCE [LARGE SCALE GENOMIC DNA]</scope>
    <source>
        <strain evidence="3">KCTC 39840</strain>
    </source>
</reference>
<organism evidence="2 3">
    <name type="scientific">Conexibacter stalactiti</name>
    <dbReference type="NCBI Taxonomy" id="1940611"/>
    <lineage>
        <taxon>Bacteria</taxon>
        <taxon>Bacillati</taxon>
        <taxon>Actinomycetota</taxon>
        <taxon>Thermoleophilia</taxon>
        <taxon>Solirubrobacterales</taxon>
        <taxon>Conexibacteraceae</taxon>
        <taxon>Conexibacter</taxon>
    </lineage>
</organism>
<accession>A0ABU4HHE8</accession>
<proteinExistence type="predicted"/>
<dbReference type="InterPro" id="IPR006311">
    <property type="entry name" value="TAT_signal"/>
</dbReference>
<dbReference type="RefSeq" id="WP_318594992.1">
    <property type="nucleotide sequence ID" value="NZ_JAWSTH010000001.1"/>
</dbReference>
<dbReference type="EMBL" id="JAWSTH010000001">
    <property type="protein sequence ID" value="MDW5592733.1"/>
    <property type="molecule type" value="Genomic_DNA"/>
</dbReference>
<dbReference type="PROSITE" id="PS51318">
    <property type="entry name" value="TAT"/>
    <property type="match status" value="1"/>
</dbReference>
<keyword evidence="3" id="KW-1185">Reference proteome</keyword>
<dbReference type="Proteomes" id="UP001284601">
    <property type="component" value="Unassembled WGS sequence"/>
</dbReference>
<evidence type="ECO:0000313" key="2">
    <source>
        <dbReference type="EMBL" id="MDW5592733.1"/>
    </source>
</evidence>
<feature type="chain" id="PRO_5045253742" evidence="1">
    <location>
        <begin position="38"/>
        <end position="642"/>
    </location>
</feature>
<evidence type="ECO:0000256" key="1">
    <source>
        <dbReference type="SAM" id="SignalP"/>
    </source>
</evidence>
<comment type="caution">
    <text evidence="2">The sequence shown here is derived from an EMBL/GenBank/DDBJ whole genome shotgun (WGS) entry which is preliminary data.</text>
</comment>